<gene>
    <name evidence="1" type="ORF">P3TCK_26742</name>
</gene>
<accession>Q1Z873</accession>
<evidence type="ECO:0000313" key="1">
    <source>
        <dbReference type="EMBL" id="EAS44640.1"/>
    </source>
</evidence>
<name>Q1Z873_9GAMM</name>
<dbReference type="Proteomes" id="UP000003789">
    <property type="component" value="Unassembled WGS sequence"/>
</dbReference>
<dbReference type="EMBL" id="AAPH01000003">
    <property type="protein sequence ID" value="EAS44640.1"/>
    <property type="molecule type" value="Genomic_DNA"/>
</dbReference>
<sequence length="326" mass="38471">MNKRESKSCLVYENTMYSLFLYILFDDKWKEKNYLFFGDRLSESFIENFSSSAKNVSFLNSSKFDLKKRPVRFYYNRFLEVWKFRNTEVAIGQVNTFYIPFKKIRRIAIEDGMGTYVEIRKLANGGSCRNLKQIISIKQSILYHSPDEYIITGSEDVPASVNKGFHVVDLKKQWEQLENVEKKEIQDIFSITQSVLERAMSRKILLLTQCFSEDGFMEEKDKITGYKKLISNLGFDENQIIIKTHPRERTDYRLIFPNACIIDEKVPFELLSLLDIKYSDVITLTSTSVYSLQYDLNIFFMGYLDYFNFNRDMPTLKPKIIQKLKS</sequence>
<evidence type="ECO:0000313" key="2">
    <source>
        <dbReference type="Proteomes" id="UP000003789"/>
    </source>
</evidence>
<dbReference type="AlphaFoldDB" id="Q1Z873"/>
<proteinExistence type="predicted"/>
<organism evidence="1 2">
    <name type="scientific">Photobacterium profundum 3TCK</name>
    <dbReference type="NCBI Taxonomy" id="314280"/>
    <lineage>
        <taxon>Bacteria</taxon>
        <taxon>Pseudomonadati</taxon>
        <taxon>Pseudomonadota</taxon>
        <taxon>Gammaproteobacteria</taxon>
        <taxon>Vibrionales</taxon>
        <taxon>Vibrionaceae</taxon>
        <taxon>Photobacterium</taxon>
    </lineage>
</organism>
<dbReference type="Pfam" id="PF07922">
    <property type="entry name" value="Glyco_transf_52"/>
    <property type="match status" value="1"/>
</dbReference>
<dbReference type="OrthoDB" id="88385at2"/>
<protein>
    <submittedName>
        <fullName evidence="1">N-acetylneuraminic acid synthase-like protein</fullName>
    </submittedName>
</protein>
<dbReference type="HOGENOM" id="CLU_071525_1_0_6"/>
<comment type="caution">
    <text evidence="1">The sequence shown here is derived from an EMBL/GenBank/DDBJ whole genome shotgun (WGS) entry which is preliminary data.</text>
</comment>
<dbReference type="Gene3D" id="3.40.50.11110">
    <property type="entry name" value="Sialyltransferase, C-terminal GT-B Rossman nucleotide-binding domain"/>
    <property type="match status" value="1"/>
</dbReference>
<dbReference type="InterPro" id="IPR012477">
    <property type="entry name" value="Glyco_transf_52"/>
</dbReference>
<dbReference type="RefSeq" id="WP_006232911.1">
    <property type="nucleotide sequence ID" value="NZ_CH724136.1"/>
</dbReference>
<reference evidence="1 2" key="1">
    <citation type="submission" date="2006-03" db="EMBL/GenBank/DDBJ databases">
        <authorList>
            <person name="Bartlett D.H."/>
            <person name="Valle G."/>
            <person name="Lauro F.M."/>
            <person name="Vezzi A."/>
            <person name="Simonato F."/>
            <person name="Eloe E."/>
            <person name="Vitulo N."/>
            <person name="Stratton T.K."/>
            <person name="D'angelo M."/>
            <person name="Ferriera S."/>
            <person name="Johnson J."/>
            <person name="Kravitz S."/>
            <person name="Beeson K."/>
            <person name="Sutton G."/>
            <person name="Rogers Y."/>
            <person name="Friedman R."/>
            <person name="Frazier M."/>
            <person name="Venter J.C."/>
        </authorList>
    </citation>
    <scope>NUCLEOTIDE SEQUENCE [LARGE SCALE GENOMIC DNA]</scope>
    <source>
        <strain evidence="1 2">3TCK</strain>
    </source>
</reference>